<feature type="region of interest" description="Disordered" evidence="1">
    <location>
        <begin position="46"/>
        <end position="67"/>
    </location>
</feature>
<protein>
    <submittedName>
        <fullName evidence="2">Uncharacterized protein</fullName>
    </submittedName>
</protein>
<name>A0AAP4BXN3_9CORY</name>
<organism evidence="2 3">
    <name type="scientific">Corynebacterium accolens</name>
    <dbReference type="NCBI Taxonomy" id="38284"/>
    <lineage>
        <taxon>Bacteria</taxon>
        <taxon>Bacillati</taxon>
        <taxon>Actinomycetota</taxon>
        <taxon>Actinomycetes</taxon>
        <taxon>Mycobacteriales</taxon>
        <taxon>Corynebacteriaceae</taxon>
        <taxon>Corynebacterium</taxon>
    </lineage>
</organism>
<sequence length="103" mass="11439">MANYLYVRTKLTVPGVGSAVHLAELEEHDAQRCRMHRMIALDPADSVVGVATPDSSTGNVDKPQEVVPHPDTYDEFPDISAQYMDQEQFEALWTEATTKFGLS</sequence>
<comment type="caution">
    <text evidence="2">The sequence shown here is derived from an EMBL/GenBank/DDBJ whole genome shotgun (WGS) entry which is preliminary data.</text>
</comment>
<evidence type="ECO:0000313" key="3">
    <source>
        <dbReference type="Proteomes" id="UP001230317"/>
    </source>
</evidence>
<evidence type="ECO:0000256" key="1">
    <source>
        <dbReference type="SAM" id="MobiDB-lite"/>
    </source>
</evidence>
<dbReference type="EMBL" id="JASNVU010000007">
    <property type="protein sequence ID" value="MDK4335080.1"/>
    <property type="molecule type" value="Genomic_DNA"/>
</dbReference>
<evidence type="ECO:0000313" key="2">
    <source>
        <dbReference type="EMBL" id="MDK4335080.1"/>
    </source>
</evidence>
<dbReference type="AlphaFoldDB" id="A0AAP4BXN3"/>
<dbReference type="RefSeq" id="WP_034666947.1">
    <property type="nucleotide sequence ID" value="NZ_CP100375.1"/>
</dbReference>
<reference evidence="2" key="1">
    <citation type="submission" date="2023-05" db="EMBL/GenBank/DDBJ databases">
        <title>Metabolic capabilities are highly conserved among human nasal-associated Corynebacterium species in pangenomic analyses.</title>
        <authorList>
            <person name="Tran T.H."/>
            <person name="Roberts A.Q."/>
            <person name="Escapa I.F."/>
            <person name="Gao W."/>
            <person name="Conlan S."/>
            <person name="Kong H."/>
            <person name="Segre J.A."/>
            <person name="Kelly M.S."/>
            <person name="Lemon K.P."/>
        </authorList>
    </citation>
    <scope>NUCLEOTIDE SEQUENCE</scope>
    <source>
        <strain evidence="2">KPL2618</strain>
    </source>
</reference>
<accession>A0AAP4BXN3</accession>
<proteinExistence type="predicted"/>
<dbReference type="Proteomes" id="UP001230317">
    <property type="component" value="Unassembled WGS sequence"/>
</dbReference>
<gene>
    <name evidence="2" type="ORF">QPX58_06590</name>
</gene>